<dbReference type="SMART" id="SM00065">
    <property type="entry name" value="GAF"/>
    <property type="match status" value="1"/>
</dbReference>
<dbReference type="InterPro" id="IPR025736">
    <property type="entry name" value="PucR_C-HTH_dom"/>
</dbReference>
<dbReference type="EMBL" id="SLXQ01000005">
    <property type="protein sequence ID" value="TCP52952.1"/>
    <property type="molecule type" value="Genomic_DNA"/>
</dbReference>
<dbReference type="Pfam" id="PF01590">
    <property type="entry name" value="GAF"/>
    <property type="match status" value="1"/>
</dbReference>
<keyword evidence="5" id="KW-1185">Reference proteome</keyword>
<name>A0A4R2QSS1_9PSEU</name>
<protein>
    <submittedName>
        <fullName evidence="4">Sugar diacid utilization regulator</fullName>
    </submittedName>
</protein>
<proteinExistence type="inferred from homology"/>
<dbReference type="Pfam" id="PF13556">
    <property type="entry name" value="HTH_30"/>
    <property type="match status" value="1"/>
</dbReference>
<dbReference type="AlphaFoldDB" id="A0A4R2QSS1"/>
<evidence type="ECO:0000256" key="2">
    <source>
        <dbReference type="SAM" id="Coils"/>
    </source>
</evidence>
<dbReference type="Gene3D" id="3.30.450.40">
    <property type="match status" value="1"/>
</dbReference>
<organism evidence="4 5">
    <name type="scientific">Tamaricihabitans halophyticus</name>
    <dbReference type="NCBI Taxonomy" id="1262583"/>
    <lineage>
        <taxon>Bacteria</taxon>
        <taxon>Bacillati</taxon>
        <taxon>Actinomycetota</taxon>
        <taxon>Actinomycetes</taxon>
        <taxon>Pseudonocardiales</taxon>
        <taxon>Pseudonocardiaceae</taxon>
        <taxon>Tamaricihabitans</taxon>
    </lineage>
</organism>
<comment type="caution">
    <text evidence="4">The sequence shown here is derived from an EMBL/GenBank/DDBJ whole genome shotgun (WGS) entry which is preliminary data.</text>
</comment>
<sequence>MTLWQAMDSAAHALRQLLDTARDLARLRDPDAVLRSIVHRARMLLAADVSYLSMNDSAGTHTYMRVTDGCTSAVFQQLLIGMGEGLGGKVAQSALPYAATDYLVDERFRHTETIDAAVRDEGLTSILGVPLSLGGSIIGVLYAADRSTRTFSPEEVALLSSFADHAAIAIDNAKLLEETQRTLAELNTANEVIRAQNEAMQRAEQAHDQLTELVLRGADAPMVAAAVGEVLGGGIVLHDVYGVELARVGTPPVVPDPEVVANSRGAGRALRTGGDWVCAVLAGGEQLGSLLLTGRADLSNADRRLFERAVMVTALLLLLRRSVAQAEDQVRGELLTDLLTAPDRSPAALIARGQHLGVDLTTPHAVLIAHCDEVPRGRLAVAAAEHAELVGVHAEQVVLLAEEREPGPFAEKLAQLLGERLAGTVTVGAAGPAAGPVELAAAHAEAARCLRTLLALDWHGRGAALSGLGFVGLLLGGQADIRGYVQTTIGPVLDYDARRGTELARTMRAYFAAGTQLTRTKDVLHVHVNTVVQRLERVASLLGKDWQAPQRALEIQLALRLHHLADT</sequence>
<accession>A0A4R2QSS1</accession>
<dbReference type="InterPro" id="IPR003018">
    <property type="entry name" value="GAF"/>
</dbReference>
<dbReference type="PANTHER" id="PTHR33744">
    <property type="entry name" value="CARBOHYDRATE DIACID REGULATOR"/>
    <property type="match status" value="1"/>
</dbReference>
<dbReference type="InterPro" id="IPR051448">
    <property type="entry name" value="CdaR-like_regulators"/>
</dbReference>
<dbReference type="Proteomes" id="UP000294911">
    <property type="component" value="Unassembled WGS sequence"/>
</dbReference>
<dbReference type="OrthoDB" id="8026818at2"/>
<dbReference type="InterPro" id="IPR041522">
    <property type="entry name" value="CdaR_GGDEF"/>
</dbReference>
<dbReference type="RefSeq" id="WP_132877414.1">
    <property type="nucleotide sequence ID" value="NZ_SLXQ01000005.1"/>
</dbReference>
<feature type="coiled-coil region" evidence="2">
    <location>
        <begin position="176"/>
        <end position="213"/>
    </location>
</feature>
<dbReference type="SUPFAM" id="SSF55781">
    <property type="entry name" value="GAF domain-like"/>
    <property type="match status" value="1"/>
</dbReference>
<evidence type="ECO:0000313" key="5">
    <source>
        <dbReference type="Proteomes" id="UP000294911"/>
    </source>
</evidence>
<feature type="domain" description="GAF" evidence="3">
    <location>
        <begin position="29"/>
        <end position="180"/>
    </location>
</feature>
<evidence type="ECO:0000313" key="4">
    <source>
        <dbReference type="EMBL" id="TCP52952.1"/>
    </source>
</evidence>
<dbReference type="Gene3D" id="1.10.10.2840">
    <property type="entry name" value="PucR C-terminal helix-turn-helix domain"/>
    <property type="match status" value="1"/>
</dbReference>
<gene>
    <name evidence="4" type="ORF">EV191_10513</name>
</gene>
<keyword evidence="2" id="KW-0175">Coiled coil</keyword>
<reference evidence="4 5" key="1">
    <citation type="submission" date="2019-03" db="EMBL/GenBank/DDBJ databases">
        <title>Genomic Encyclopedia of Type Strains, Phase IV (KMG-IV): sequencing the most valuable type-strain genomes for metagenomic binning, comparative biology and taxonomic classification.</title>
        <authorList>
            <person name="Goeker M."/>
        </authorList>
    </citation>
    <scope>NUCLEOTIDE SEQUENCE [LARGE SCALE GENOMIC DNA]</scope>
    <source>
        <strain evidence="4 5">DSM 45765</strain>
    </source>
</reference>
<dbReference type="PANTHER" id="PTHR33744:SF1">
    <property type="entry name" value="DNA-BINDING TRANSCRIPTIONAL ACTIVATOR ADER"/>
    <property type="match status" value="1"/>
</dbReference>
<comment type="similarity">
    <text evidence="1">Belongs to the CdaR family.</text>
</comment>
<dbReference type="Pfam" id="PF17853">
    <property type="entry name" value="GGDEF_2"/>
    <property type="match status" value="1"/>
</dbReference>
<dbReference type="InterPro" id="IPR029016">
    <property type="entry name" value="GAF-like_dom_sf"/>
</dbReference>
<evidence type="ECO:0000256" key="1">
    <source>
        <dbReference type="ARBA" id="ARBA00006754"/>
    </source>
</evidence>
<dbReference type="InterPro" id="IPR042070">
    <property type="entry name" value="PucR_C-HTH_sf"/>
</dbReference>
<evidence type="ECO:0000259" key="3">
    <source>
        <dbReference type="SMART" id="SM00065"/>
    </source>
</evidence>